<dbReference type="RefSeq" id="WP_013347070.1">
    <property type="nucleotide sequence ID" value="NC_014541.1"/>
</dbReference>
<sequence>MCRSPVPKLALALLPLVLLTALMLPARSWAGQWGWSVHYGSPHVSYGHYRYGAPYYTGRWHYPWYPSRWERRYWDDRYRYPYRYPYRSTPKPKPQPKVVVQSPPRTLTQEQTERGSRATLPANARLIQTGQGTRYQWQGQCYRYDYLVDRYQAEPCPPQQ</sequence>
<reference evidence="2 3" key="1">
    <citation type="journal article" date="2010" name="Stand. Genomic Sci.">
        <title>Complete genome sequence of Ferrimonas balearica type strain (PAT).</title>
        <authorList>
            <person name="Nolan M."/>
            <person name="Sikorski J."/>
            <person name="Davenport K."/>
            <person name="Lucas S."/>
            <person name="Glavina Del Rio T."/>
            <person name="Tice H."/>
            <person name="Cheng J."/>
            <person name="Goodwin L."/>
            <person name="Pitluck S."/>
            <person name="Liolios K."/>
            <person name="Ivanova N."/>
            <person name="Mavromatis K."/>
            <person name="Ovchinnikova G."/>
            <person name="Pati A."/>
            <person name="Chen A."/>
            <person name="Palaniappan K."/>
            <person name="Land M."/>
            <person name="Hauser L."/>
            <person name="Chang Y."/>
            <person name="Jeffries C."/>
            <person name="Tapia R."/>
            <person name="Brettin T."/>
            <person name="Detter J."/>
            <person name="Han C."/>
            <person name="Yasawong M."/>
            <person name="Rohde M."/>
            <person name="Tindall B."/>
            <person name="Goker M."/>
            <person name="Woyke T."/>
            <person name="Bristow J."/>
            <person name="Eisen J."/>
            <person name="Markowitz V."/>
            <person name="Hugenholtz P."/>
            <person name="Kyrpides N."/>
            <person name="Klenk H."/>
            <person name="Lapidus A."/>
        </authorList>
    </citation>
    <scope>NUCLEOTIDE SEQUENCE [LARGE SCALE GENOMIC DNA]</scope>
    <source>
        <strain evidence="3">DSM 9799 / CCM 4581 / KCTC 23876 / PAT</strain>
    </source>
</reference>
<feature type="region of interest" description="Disordered" evidence="1">
    <location>
        <begin position="90"/>
        <end position="117"/>
    </location>
</feature>
<dbReference type="HOGENOM" id="CLU_1649594_0_0_6"/>
<name>E1SNV7_FERBD</name>
<dbReference type="EMBL" id="CP002209">
    <property type="protein sequence ID" value="ADN77764.1"/>
    <property type="molecule type" value="Genomic_DNA"/>
</dbReference>
<gene>
    <name evidence="2" type="ordered locus">Fbal_3568</name>
</gene>
<dbReference type="GeneID" id="67183772"/>
<evidence type="ECO:0000313" key="2">
    <source>
        <dbReference type="EMBL" id="ADN77764.1"/>
    </source>
</evidence>
<dbReference type="AlphaFoldDB" id="E1SNV7"/>
<evidence type="ECO:0000313" key="3">
    <source>
        <dbReference type="Proteomes" id="UP000006683"/>
    </source>
</evidence>
<evidence type="ECO:0000256" key="1">
    <source>
        <dbReference type="SAM" id="MobiDB-lite"/>
    </source>
</evidence>
<keyword evidence="3" id="KW-1185">Reference proteome</keyword>
<dbReference type="Proteomes" id="UP000006683">
    <property type="component" value="Chromosome"/>
</dbReference>
<proteinExistence type="predicted"/>
<dbReference type="STRING" id="550540.Fbal_3568"/>
<organism evidence="2 3">
    <name type="scientific">Ferrimonas balearica (strain DSM 9799 / CCM 4581 / KCTC 23876 / PAT)</name>
    <dbReference type="NCBI Taxonomy" id="550540"/>
    <lineage>
        <taxon>Bacteria</taxon>
        <taxon>Pseudomonadati</taxon>
        <taxon>Pseudomonadota</taxon>
        <taxon>Gammaproteobacteria</taxon>
        <taxon>Alteromonadales</taxon>
        <taxon>Ferrimonadaceae</taxon>
        <taxon>Ferrimonas</taxon>
    </lineage>
</organism>
<protein>
    <submittedName>
        <fullName evidence="2">Uncharacterized protein</fullName>
    </submittedName>
</protein>
<dbReference type="OrthoDB" id="6272643at2"/>
<dbReference type="KEGG" id="fbl:Fbal_3568"/>
<accession>E1SNV7</accession>